<dbReference type="RefSeq" id="WP_062828388.1">
    <property type="nucleotide sequence ID" value="NZ_BCSX01000019.1"/>
</dbReference>
<dbReference type="Gene3D" id="3.30.530.20">
    <property type="match status" value="1"/>
</dbReference>
<accession>A0A100VWY0</accession>
<dbReference type="CDD" id="cd07821">
    <property type="entry name" value="PYR_PYL_RCAR_like"/>
    <property type="match status" value="1"/>
</dbReference>
<dbReference type="Proteomes" id="UP000069620">
    <property type="component" value="Unassembled WGS sequence"/>
</dbReference>
<keyword evidence="2" id="KW-1185">Reference proteome</keyword>
<evidence type="ECO:0000313" key="2">
    <source>
        <dbReference type="Proteomes" id="UP000069620"/>
    </source>
</evidence>
<comment type="caution">
    <text evidence="1">The sequence shown here is derived from an EMBL/GenBank/DDBJ whole genome shotgun (WGS) entry which is preliminary data.</text>
</comment>
<sequence>MPRFTLETADPEFFTTAPHIFRYAKRFAATPERVWDSLTSDESLAAWGPSVTKITWLSPRPFGVGTSREVALAPGVVKVHETFFRWEDGRRYSFAVDHANIPSLRRFAEDYLIEPAGDSQTQFTWIVAIEPKPAFALPFKALAPVVKAAFGRLASDGERYFAGQV</sequence>
<dbReference type="AlphaFoldDB" id="A0A100VWY0"/>
<organism evidence="1 2">
    <name type="scientific">Mycolicibacterium brisbanense</name>
    <dbReference type="NCBI Taxonomy" id="146020"/>
    <lineage>
        <taxon>Bacteria</taxon>
        <taxon>Bacillati</taxon>
        <taxon>Actinomycetota</taxon>
        <taxon>Actinomycetes</taxon>
        <taxon>Mycobacteriales</taxon>
        <taxon>Mycobacteriaceae</taxon>
        <taxon>Mycolicibacterium</taxon>
    </lineage>
</organism>
<dbReference type="OrthoDB" id="581838at2"/>
<evidence type="ECO:0000313" key="1">
    <source>
        <dbReference type="EMBL" id="GAS87534.1"/>
    </source>
</evidence>
<dbReference type="InterPro" id="IPR019587">
    <property type="entry name" value="Polyketide_cyclase/dehydratase"/>
</dbReference>
<dbReference type="Pfam" id="PF10604">
    <property type="entry name" value="Polyketide_cyc2"/>
    <property type="match status" value="1"/>
</dbReference>
<gene>
    <name evidence="1" type="ORF">RMCB_1630</name>
</gene>
<dbReference type="InterPro" id="IPR023393">
    <property type="entry name" value="START-like_dom_sf"/>
</dbReference>
<proteinExistence type="predicted"/>
<reference evidence="2" key="2">
    <citation type="submission" date="2016-02" db="EMBL/GenBank/DDBJ databases">
        <title>Draft genome sequence of five rapidly growing Mycobacterium species.</title>
        <authorList>
            <person name="Katahira K."/>
            <person name="Gotou Y."/>
            <person name="Iida K."/>
            <person name="Ogura Y."/>
            <person name="Hayashi T."/>
        </authorList>
    </citation>
    <scope>NUCLEOTIDE SEQUENCE [LARGE SCALE GENOMIC DNA]</scope>
    <source>
        <strain evidence="2">JCM15654</strain>
    </source>
</reference>
<dbReference type="EMBL" id="BCSX01000019">
    <property type="protein sequence ID" value="GAS87534.1"/>
    <property type="molecule type" value="Genomic_DNA"/>
</dbReference>
<name>A0A100VWY0_9MYCO</name>
<dbReference type="STRING" id="146020.RMCB_1630"/>
<protein>
    <submittedName>
        <fullName evidence="1">Polyketide cyclase/dehydrase and lipid transport</fullName>
    </submittedName>
</protein>
<dbReference type="SUPFAM" id="SSF55961">
    <property type="entry name" value="Bet v1-like"/>
    <property type="match status" value="1"/>
</dbReference>
<reference evidence="2" key="1">
    <citation type="journal article" date="2016" name="Genome Announc.">
        <title>Draft Genome Sequences of Five Rapidly Growing Mycobacterium Species, M. thermoresistibile, M. fortuitum subsp. acetamidolyticum, M. canariasense, M. brisbanense, and M. novocastrense.</title>
        <authorList>
            <person name="Katahira K."/>
            <person name="Ogura Y."/>
            <person name="Gotoh Y."/>
            <person name="Hayashi T."/>
        </authorList>
    </citation>
    <scope>NUCLEOTIDE SEQUENCE [LARGE SCALE GENOMIC DNA]</scope>
    <source>
        <strain evidence="2">JCM15654</strain>
    </source>
</reference>